<dbReference type="SUPFAM" id="SSF50939">
    <property type="entry name" value="Sialidases"/>
    <property type="match status" value="1"/>
</dbReference>
<evidence type="ECO:0008006" key="3">
    <source>
        <dbReference type="Google" id="ProtNLM"/>
    </source>
</evidence>
<dbReference type="CDD" id="cd15482">
    <property type="entry name" value="Sialidase_non-viral"/>
    <property type="match status" value="1"/>
</dbReference>
<keyword evidence="2" id="KW-1185">Reference proteome</keyword>
<proteinExistence type="predicted"/>
<accession>A0ABP7XA66</accession>
<dbReference type="Proteomes" id="UP001501495">
    <property type="component" value="Unassembled WGS sequence"/>
</dbReference>
<evidence type="ECO:0000313" key="1">
    <source>
        <dbReference type="EMBL" id="GAA4107767.1"/>
    </source>
</evidence>
<evidence type="ECO:0000313" key="2">
    <source>
        <dbReference type="Proteomes" id="UP001501495"/>
    </source>
</evidence>
<organism evidence="1 2">
    <name type="scientific">Nocardioides fonticola</name>
    <dbReference type="NCBI Taxonomy" id="450363"/>
    <lineage>
        <taxon>Bacteria</taxon>
        <taxon>Bacillati</taxon>
        <taxon>Actinomycetota</taxon>
        <taxon>Actinomycetes</taxon>
        <taxon>Propionibacteriales</taxon>
        <taxon>Nocardioidaceae</taxon>
        <taxon>Nocardioides</taxon>
    </lineage>
</organism>
<sequence>MCRSAWTIPSAKASGLLPGRLSWTATASAGRFVLTEAGGRRSLVIDPSGTTQQVRTVRTPLPAAALADAVPVSGPRGYDLVDPTTATRAPVDRPAGVRRWQSVTSDGRGGLWAFAYGDGTPGPMDVWHTADGTPGPMDVWHTADGSTWVRDRIDLPPKDTAFPAYLAAHDDHAAALAGYDGATLLPVAALAVTPDGGRTWATLGADDVPFTFVDSLVAAPDGSLYVLGETDRRGAVTALFRSSDDSWTTFEKVRLPDGATPTSVTALEDGVAVGLDDGYLEVGADGSAGPVRHFPR</sequence>
<dbReference type="EMBL" id="BAAAZH010000001">
    <property type="protein sequence ID" value="GAA4107767.1"/>
    <property type="molecule type" value="Genomic_DNA"/>
</dbReference>
<protein>
    <recommendedName>
        <fullName evidence="3">Exo-alpha-sialidase</fullName>
    </recommendedName>
</protein>
<reference evidence="2" key="1">
    <citation type="journal article" date="2019" name="Int. J. Syst. Evol. Microbiol.">
        <title>The Global Catalogue of Microorganisms (GCM) 10K type strain sequencing project: providing services to taxonomists for standard genome sequencing and annotation.</title>
        <authorList>
            <consortium name="The Broad Institute Genomics Platform"/>
            <consortium name="The Broad Institute Genome Sequencing Center for Infectious Disease"/>
            <person name="Wu L."/>
            <person name="Ma J."/>
        </authorList>
    </citation>
    <scope>NUCLEOTIDE SEQUENCE [LARGE SCALE GENOMIC DNA]</scope>
    <source>
        <strain evidence="2">JCM 16703</strain>
    </source>
</reference>
<name>A0ABP7XA66_9ACTN</name>
<dbReference type="Gene3D" id="2.120.10.10">
    <property type="match status" value="1"/>
</dbReference>
<dbReference type="InterPro" id="IPR036278">
    <property type="entry name" value="Sialidase_sf"/>
</dbReference>
<gene>
    <name evidence="1" type="ORF">GCM10022215_00960</name>
</gene>
<comment type="caution">
    <text evidence="1">The sequence shown here is derived from an EMBL/GenBank/DDBJ whole genome shotgun (WGS) entry which is preliminary data.</text>
</comment>